<evidence type="ECO:0000313" key="3">
    <source>
        <dbReference type="Proteomes" id="UP001066276"/>
    </source>
</evidence>
<comment type="caution">
    <text evidence="2">The sequence shown here is derived from an EMBL/GenBank/DDBJ whole genome shotgun (WGS) entry which is preliminary data.</text>
</comment>
<name>A0AAV7UY72_PLEWA</name>
<reference evidence="2" key="1">
    <citation type="journal article" date="2022" name="bioRxiv">
        <title>Sequencing and chromosome-scale assembly of the giantPleurodeles waltlgenome.</title>
        <authorList>
            <person name="Brown T."/>
            <person name="Elewa A."/>
            <person name="Iarovenko S."/>
            <person name="Subramanian E."/>
            <person name="Araus A.J."/>
            <person name="Petzold A."/>
            <person name="Susuki M."/>
            <person name="Suzuki K.-i.T."/>
            <person name="Hayashi T."/>
            <person name="Toyoda A."/>
            <person name="Oliveira C."/>
            <person name="Osipova E."/>
            <person name="Leigh N.D."/>
            <person name="Simon A."/>
            <person name="Yun M.H."/>
        </authorList>
    </citation>
    <scope>NUCLEOTIDE SEQUENCE</scope>
    <source>
        <strain evidence="2">20211129_DDA</strain>
        <tissue evidence="2">Liver</tissue>
    </source>
</reference>
<dbReference type="EMBL" id="JANPWB010000004">
    <property type="protein sequence ID" value="KAJ1194047.1"/>
    <property type="molecule type" value="Genomic_DNA"/>
</dbReference>
<feature type="compositionally biased region" description="Basic and acidic residues" evidence="1">
    <location>
        <begin position="15"/>
        <end position="39"/>
    </location>
</feature>
<evidence type="ECO:0000256" key="1">
    <source>
        <dbReference type="SAM" id="MobiDB-lite"/>
    </source>
</evidence>
<feature type="compositionally biased region" description="Basic and acidic residues" evidence="1">
    <location>
        <begin position="120"/>
        <end position="135"/>
    </location>
</feature>
<protein>
    <submittedName>
        <fullName evidence="2">Uncharacterized protein</fullName>
    </submittedName>
</protein>
<feature type="region of interest" description="Disordered" evidence="1">
    <location>
        <begin position="1"/>
        <end position="135"/>
    </location>
</feature>
<accession>A0AAV7UY72</accession>
<evidence type="ECO:0000313" key="2">
    <source>
        <dbReference type="EMBL" id="KAJ1194047.1"/>
    </source>
</evidence>
<dbReference type="AlphaFoldDB" id="A0AAV7UY72"/>
<organism evidence="2 3">
    <name type="scientific">Pleurodeles waltl</name>
    <name type="common">Iberian ribbed newt</name>
    <dbReference type="NCBI Taxonomy" id="8319"/>
    <lineage>
        <taxon>Eukaryota</taxon>
        <taxon>Metazoa</taxon>
        <taxon>Chordata</taxon>
        <taxon>Craniata</taxon>
        <taxon>Vertebrata</taxon>
        <taxon>Euteleostomi</taxon>
        <taxon>Amphibia</taxon>
        <taxon>Batrachia</taxon>
        <taxon>Caudata</taxon>
        <taxon>Salamandroidea</taxon>
        <taxon>Salamandridae</taxon>
        <taxon>Pleurodelinae</taxon>
        <taxon>Pleurodeles</taxon>
    </lineage>
</organism>
<gene>
    <name evidence="2" type="ORF">NDU88_003342</name>
</gene>
<dbReference type="Proteomes" id="UP001066276">
    <property type="component" value="Chromosome 2_2"/>
</dbReference>
<sequence>MARVGNPDIRVSQRVKIEDGQRAPEEKDTDGAIREKESTDGAGIAAEDADEQGNASRNIPEDERLAEEATPTPRAGPTEGQRSREQQRLRHPPVRPVPRGYRRAGNGSSRNLDIRVSQKVKIEDGQRAPEEKDAD</sequence>
<proteinExistence type="predicted"/>
<keyword evidence="3" id="KW-1185">Reference proteome</keyword>